<keyword evidence="2" id="KW-1185">Reference proteome</keyword>
<evidence type="ECO:0000313" key="2">
    <source>
        <dbReference type="Proteomes" id="UP000494165"/>
    </source>
</evidence>
<dbReference type="EMBL" id="CADEPI010000959">
    <property type="protein sequence ID" value="CAB3388864.1"/>
    <property type="molecule type" value="Genomic_DNA"/>
</dbReference>
<accession>A0A8S1E3Z3</accession>
<comment type="caution">
    <text evidence="1">The sequence shown here is derived from an EMBL/GenBank/DDBJ whole genome shotgun (WGS) entry which is preliminary data.</text>
</comment>
<name>A0A8S1E3Z3_9INSE</name>
<reference evidence="1 2" key="1">
    <citation type="submission" date="2020-04" db="EMBL/GenBank/DDBJ databases">
        <authorList>
            <person name="Alioto T."/>
            <person name="Alioto T."/>
            <person name="Gomez Garrido J."/>
        </authorList>
    </citation>
    <scope>NUCLEOTIDE SEQUENCE [LARGE SCALE GENOMIC DNA]</scope>
</reference>
<proteinExistence type="predicted"/>
<protein>
    <submittedName>
        <fullName evidence="1">Uncharacterized protein</fullName>
    </submittedName>
</protein>
<organism evidence="1 2">
    <name type="scientific">Cloeon dipterum</name>
    <dbReference type="NCBI Taxonomy" id="197152"/>
    <lineage>
        <taxon>Eukaryota</taxon>
        <taxon>Metazoa</taxon>
        <taxon>Ecdysozoa</taxon>
        <taxon>Arthropoda</taxon>
        <taxon>Hexapoda</taxon>
        <taxon>Insecta</taxon>
        <taxon>Pterygota</taxon>
        <taxon>Palaeoptera</taxon>
        <taxon>Ephemeroptera</taxon>
        <taxon>Pisciforma</taxon>
        <taxon>Baetidae</taxon>
        <taxon>Cloeon</taxon>
    </lineage>
</organism>
<dbReference type="AlphaFoldDB" id="A0A8S1E3Z3"/>
<gene>
    <name evidence="1" type="ORF">CLODIP_2_CD04928</name>
</gene>
<evidence type="ECO:0000313" key="1">
    <source>
        <dbReference type="EMBL" id="CAB3388864.1"/>
    </source>
</evidence>
<sequence>MDIKPVKYHPSDKDRVCVKFRVHDICRASRLFVSRFCCTRLSSALVTQEKEEIESKLKNDQKFRKAVVISLSGNSAIPNGVGTILKRRL</sequence>
<dbReference type="Proteomes" id="UP000494165">
    <property type="component" value="Unassembled WGS sequence"/>
</dbReference>